<dbReference type="SUPFAM" id="SSF51735">
    <property type="entry name" value="NAD(P)-binding Rossmann-fold domains"/>
    <property type="match status" value="1"/>
</dbReference>
<dbReference type="OrthoDB" id="809632at2759"/>
<evidence type="ECO:0000256" key="2">
    <source>
        <dbReference type="ARBA" id="ARBA00006434"/>
    </source>
</evidence>
<dbReference type="Gene3D" id="3.90.245.10">
    <property type="entry name" value="Ribonucleoside hydrolase-like"/>
    <property type="match status" value="1"/>
</dbReference>
<dbReference type="InterPro" id="IPR041698">
    <property type="entry name" value="Methyltransf_25"/>
</dbReference>
<dbReference type="SUPFAM" id="SSF53590">
    <property type="entry name" value="Nucleoside hydrolase"/>
    <property type="match status" value="1"/>
</dbReference>
<dbReference type="PROSITE" id="PS50283">
    <property type="entry name" value="NA_SOLUT_SYMP_3"/>
    <property type="match status" value="1"/>
</dbReference>
<evidence type="ECO:0000256" key="5">
    <source>
        <dbReference type="ARBA" id="ARBA00023002"/>
    </source>
</evidence>
<dbReference type="Gene3D" id="3.40.30.10">
    <property type="entry name" value="Glutaredoxin"/>
    <property type="match status" value="1"/>
</dbReference>
<dbReference type="Proteomes" id="UP000601435">
    <property type="component" value="Unassembled WGS sequence"/>
</dbReference>
<feature type="transmembrane region" description="Helical" evidence="7">
    <location>
        <begin position="1366"/>
        <end position="1384"/>
    </location>
</feature>
<dbReference type="CDD" id="cd02440">
    <property type="entry name" value="AdoMet_MTases"/>
    <property type="match status" value="1"/>
</dbReference>
<feature type="transmembrane region" description="Helical" evidence="7">
    <location>
        <begin position="1142"/>
        <end position="1159"/>
    </location>
</feature>
<dbReference type="GO" id="GO:0016628">
    <property type="term" value="F:oxidoreductase activity, acting on the CH-CH group of donors, NAD or NADP as acceptor"/>
    <property type="evidence" value="ECO:0007669"/>
    <property type="project" value="InterPro"/>
</dbReference>
<dbReference type="Gene3D" id="1.20.1050.10">
    <property type="match status" value="1"/>
</dbReference>
<feature type="domain" description="GST C-terminal" evidence="8">
    <location>
        <begin position="238"/>
        <end position="379"/>
    </location>
</feature>
<feature type="transmembrane region" description="Helical" evidence="7">
    <location>
        <begin position="1092"/>
        <end position="1112"/>
    </location>
</feature>
<evidence type="ECO:0000256" key="3">
    <source>
        <dbReference type="ARBA" id="ARBA00022692"/>
    </source>
</evidence>
<dbReference type="Pfam" id="PF00474">
    <property type="entry name" value="SSF"/>
    <property type="match status" value="1"/>
</dbReference>
<dbReference type="CDD" id="cd05288">
    <property type="entry name" value="PGDH"/>
    <property type="match status" value="1"/>
</dbReference>
<accession>A0A812IRX8</accession>
<evidence type="ECO:0000313" key="9">
    <source>
        <dbReference type="EMBL" id="CAE7149644.1"/>
    </source>
</evidence>
<dbReference type="Pfam" id="PF16884">
    <property type="entry name" value="ADH_N_2"/>
    <property type="match status" value="1"/>
</dbReference>
<gene>
    <name evidence="9" type="primary">yfmJ</name>
    <name evidence="9" type="ORF">SNEC2469_LOCUS150</name>
</gene>
<dbReference type="InterPro" id="IPR013149">
    <property type="entry name" value="ADH-like_C"/>
</dbReference>
<evidence type="ECO:0000256" key="7">
    <source>
        <dbReference type="SAM" id="Phobius"/>
    </source>
</evidence>
<dbReference type="InterPro" id="IPR045010">
    <property type="entry name" value="MDR_fam"/>
</dbReference>
<dbReference type="InterPro" id="IPR010987">
    <property type="entry name" value="Glutathione-S-Trfase_C-like"/>
</dbReference>
<comment type="caution">
    <text evidence="9">The sequence shown here is derived from an EMBL/GenBank/DDBJ whole genome shotgun (WGS) entry which is preliminary data.</text>
</comment>
<dbReference type="InterPro" id="IPR011032">
    <property type="entry name" value="GroES-like_sf"/>
</dbReference>
<comment type="subcellular location">
    <subcellularLocation>
        <location evidence="1">Membrane</location>
        <topology evidence="1">Multi-pass membrane protein</topology>
    </subcellularLocation>
</comment>
<feature type="transmembrane region" description="Helical" evidence="7">
    <location>
        <begin position="1180"/>
        <end position="1205"/>
    </location>
</feature>
<dbReference type="Gene3D" id="3.90.180.10">
    <property type="entry name" value="Medium-chain alcohol dehydrogenases, catalytic domain"/>
    <property type="match status" value="1"/>
</dbReference>
<protein>
    <submittedName>
        <fullName evidence="9">YfmJ protein</fullName>
    </submittedName>
</protein>
<dbReference type="Pfam" id="PF00107">
    <property type="entry name" value="ADH_zinc_N"/>
    <property type="match status" value="1"/>
</dbReference>
<keyword evidence="5" id="KW-0560">Oxidoreductase</keyword>
<dbReference type="FunFam" id="3.40.50.720:FF:000121">
    <property type="entry name" value="Prostaglandin reductase 2"/>
    <property type="match status" value="1"/>
</dbReference>
<keyword evidence="6 7" id="KW-0472">Membrane</keyword>
<feature type="transmembrane region" description="Helical" evidence="7">
    <location>
        <begin position="984"/>
        <end position="1004"/>
    </location>
</feature>
<keyword evidence="4 7" id="KW-1133">Transmembrane helix</keyword>
<evidence type="ECO:0000259" key="8">
    <source>
        <dbReference type="PROSITE" id="PS50405"/>
    </source>
</evidence>
<dbReference type="Pfam" id="PF13649">
    <property type="entry name" value="Methyltransf_25"/>
    <property type="match status" value="1"/>
</dbReference>
<dbReference type="PANTHER" id="PTHR43205:SF7">
    <property type="entry name" value="PROSTAGLANDIN REDUCTASE 1"/>
    <property type="match status" value="1"/>
</dbReference>
<dbReference type="SUPFAM" id="SSF53335">
    <property type="entry name" value="S-adenosyl-L-methionine-dependent methyltransferases"/>
    <property type="match status" value="1"/>
</dbReference>
<feature type="transmembrane region" description="Helical" evidence="7">
    <location>
        <begin position="1225"/>
        <end position="1251"/>
    </location>
</feature>
<dbReference type="GO" id="GO:0022857">
    <property type="term" value="F:transmembrane transporter activity"/>
    <property type="evidence" value="ECO:0007669"/>
    <property type="project" value="InterPro"/>
</dbReference>
<dbReference type="SMART" id="SM00829">
    <property type="entry name" value="PKS_ER"/>
    <property type="match status" value="1"/>
</dbReference>
<comment type="similarity">
    <text evidence="2">Belongs to the sodium:solute symporter (SSF) (TC 2.A.21) family.</text>
</comment>
<evidence type="ECO:0000313" key="10">
    <source>
        <dbReference type="Proteomes" id="UP000601435"/>
    </source>
</evidence>
<keyword evidence="3 7" id="KW-0812">Transmembrane</keyword>
<dbReference type="SUPFAM" id="SSF50129">
    <property type="entry name" value="GroES-like"/>
    <property type="match status" value="1"/>
</dbReference>
<evidence type="ECO:0000256" key="4">
    <source>
        <dbReference type="ARBA" id="ARBA00022989"/>
    </source>
</evidence>
<dbReference type="PROSITE" id="PS50405">
    <property type="entry name" value="GST_CTER"/>
    <property type="match status" value="1"/>
</dbReference>
<dbReference type="InterPro" id="IPR038377">
    <property type="entry name" value="Na/Glc_symporter_sf"/>
</dbReference>
<feature type="transmembrane region" description="Helical" evidence="7">
    <location>
        <begin position="1289"/>
        <end position="1308"/>
    </location>
</feature>
<dbReference type="GO" id="GO:0016799">
    <property type="term" value="F:hydrolase activity, hydrolyzing N-glycosyl compounds"/>
    <property type="evidence" value="ECO:0007669"/>
    <property type="project" value="InterPro"/>
</dbReference>
<sequence>MASAVFKAKWEKIITPLDTCGTVILQGDRFARIRDSDKPLTKAVMDNHAGWFEAVKEWPVLKELDIQAQSSVLYDCVAVYLAFSRAYLHMETLPIVITNDGKTLIDEAGEETQCATDWVDKDAFLDLLTEPLIAAELCGVSLEVVGDKPVNLGRWLWDYDARELSAAEQSADSPYARASQRGFTGTLYKTDAFLASQPFGTVPCAFSPGGAIGIFESNSILRAVVRQSEQPHGLYGVDGYSASRVDSFLDASLVFSREAQVYLLAMSAMQPETHARMTSAYDFYLQGVENALQHTSHLAEDNLSIADIAFVCDLAQFLREAHYSDALEQAGFALISAQALQKYPAALAHMLTLSEAPAFRKHMGTSKQVTDNSEQIKYWNGQAGDTWARGQERLDNMLQPLSDIAVSAAAAKAGERVIDVGCGCGATSLALAATGAQVWGVDISAPMLARARERAKGVDNLVFSEADAAVAELTPDHQLMFSRFGVMFFADPLAAFKNLHSGLSADGRMVFMCWQAAQVNPWITIAGRAIQPFLTPAEPVDPKAPGPFAFADKDYLQGLLVDAGFAQIEIEPVSASLHVGDDLEAAMHSQGEVGPVARALSELSGDTKEAALQAVRDAFAPLITESGLDLEGATWLAPIPKAGEGQVLVRTTAFAITAGTRAGLQGSASYAGAPTTGVVMNATGVGEVVDSRASDIAVGTMVSAPTGWQQYSVHDAHAVEVIPAAHDPIAYLGPLGINGLTAYFGLLEVGQPKPGETVLVSAAAGSVGHLVGQIAKIKQTTVVGVCGSEEKGAVLVDQLGFDASVNYKEQNFRDALKAATPAGVDVYFDNTGGLILGSALFRMNTFGRIACCGVVSQYDTDRPEPGPRGIPGLLVNKRINMRGFLVFDFADQYATARGVLHGWLADGSLKSLTDEVSGLAAAPDAFVDLLSGGNIGTRIVRAFFQADGSLPWWAVSASILATLVSAVTFISVPAAVFAPGGDLTYFQVIVGLALGKIAVGMLLAKPFYEARQANSSYEYIGQRIDPATGELSMCLGLLLTIINSGVKLLTASLVLDVITGWGLPGCAGFVVVVSIIWSALAGIKTVIWTDFLLFVLFSLGAVFALVFVAFNIEMSLSEALLSLDAQAKLVLFDFSTDPERRYTIWAGVIGGIALNIAQGSTQGTWQRVRACRSVGEAQKAYNFAALFYVMHLVILALGLALVVFYGERGLPDELAQQLATSPDRIFPYFILSEIPVGLSGLFIAAIFAAAISTLDSALAETSDLSITHFYAKYFRPTASEAHYVAASRVLMLFWGAVFMAVSLFFARYSGEGLLDLTFKLPNYVYGAIFGAIVLARFGIGQLGTVVIGASAAILAVVWMSQQGIAFFYWCPVAGTLMVVLVWALDKRWPKSVSMEA</sequence>
<evidence type="ECO:0000256" key="6">
    <source>
        <dbReference type="ARBA" id="ARBA00023136"/>
    </source>
</evidence>
<dbReference type="Gene3D" id="3.40.50.150">
    <property type="entry name" value="Vaccinia Virus protein VP39"/>
    <property type="match status" value="1"/>
</dbReference>
<reference evidence="9" key="1">
    <citation type="submission" date="2021-02" db="EMBL/GenBank/DDBJ databases">
        <authorList>
            <person name="Dougan E. K."/>
            <person name="Rhodes N."/>
            <person name="Thang M."/>
            <person name="Chan C."/>
        </authorList>
    </citation>
    <scope>NUCLEOTIDE SEQUENCE</scope>
</reference>
<proteinExistence type="inferred from homology"/>
<dbReference type="Gene3D" id="1.20.1730.10">
    <property type="entry name" value="Sodium/glucose cotransporter"/>
    <property type="match status" value="1"/>
</dbReference>
<dbReference type="InterPro" id="IPR020843">
    <property type="entry name" value="ER"/>
</dbReference>
<feature type="transmembrane region" description="Helical" evidence="7">
    <location>
        <begin position="950"/>
        <end position="978"/>
    </location>
</feature>
<dbReference type="Gene3D" id="3.40.50.720">
    <property type="entry name" value="NAD(P)-binding Rossmann-like Domain"/>
    <property type="match status" value="1"/>
</dbReference>
<dbReference type="GO" id="GO:0016020">
    <property type="term" value="C:membrane"/>
    <property type="evidence" value="ECO:0007669"/>
    <property type="project" value="UniProtKB-SubCell"/>
</dbReference>
<dbReference type="SUPFAM" id="SSF47616">
    <property type="entry name" value="GST C-terminal domain-like"/>
    <property type="match status" value="1"/>
</dbReference>
<dbReference type="PANTHER" id="PTHR43205">
    <property type="entry name" value="PROSTAGLANDIN REDUCTASE"/>
    <property type="match status" value="1"/>
</dbReference>
<feature type="transmembrane region" description="Helical" evidence="7">
    <location>
        <begin position="1320"/>
        <end position="1337"/>
    </location>
</feature>
<organism evidence="9 10">
    <name type="scientific">Symbiodinium necroappetens</name>
    <dbReference type="NCBI Taxonomy" id="1628268"/>
    <lineage>
        <taxon>Eukaryota</taxon>
        <taxon>Sar</taxon>
        <taxon>Alveolata</taxon>
        <taxon>Dinophyceae</taxon>
        <taxon>Suessiales</taxon>
        <taxon>Symbiodiniaceae</taxon>
        <taxon>Symbiodinium</taxon>
    </lineage>
</organism>
<keyword evidence="10" id="KW-1185">Reference proteome</keyword>
<dbReference type="InterPro" id="IPR036452">
    <property type="entry name" value="Ribo_hydro-like"/>
</dbReference>
<feature type="transmembrane region" description="Helical" evidence="7">
    <location>
        <begin position="1061"/>
        <end position="1080"/>
    </location>
</feature>
<dbReference type="InterPro" id="IPR036291">
    <property type="entry name" value="NAD(P)-bd_dom_sf"/>
</dbReference>
<dbReference type="InterPro" id="IPR029063">
    <property type="entry name" value="SAM-dependent_MTases_sf"/>
</dbReference>
<dbReference type="InterPro" id="IPR036282">
    <property type="entry name" value="Glutathione-S-Trfase_C_sf"/>
</dbReference>
<name>A0A812IRX8_9DINO</name>
<dbReference type="InterPro" id="IPR001734">
    <property type="entry name" value="Na/solute_symporter"/>
</dbReference>
<evidence type="ECO:0000256" key="1">
    <source>
        <dbReference type="ARBA" id="ARBA00004141"/>
    </source>
</evidence>
<dbReference type="EMBL" id="CAJNJA010000001">
    <property type="protein sequence ID" value="CAE7149644.1"/>
    <property type="molecule type" value="Genomic_DNA"/>
</dbReference>
<dbReference type="InterPro" id="IPR041694">
    <property type="entry name" value="ADH_N_2"/>
</dbReference>